<name>A0A177SYE6_9BASI</name>
<gene>
    <name evidence="1" type="ORF">A4X03_0g9728</name>
</gene>
<proteinExistence type="predicted"/>
<evidence type="ECO:0000313" key="1">
    <source>
        <dbReference type="EMBL" id="KAE8235578.1"/>
    </source>
</evidence>
<reference evidence="1" key="1">
    <citation type="submission" date="2016-04" db="EMBL/GenBank/DDBJ databases">
        <authorList>
            <person name="Nguyen H.D."/>
            <person name="Kesanakurti P."/>
            <person name="Cullis J."/>
            <person name="Levesque C.A."/>
            <person name="Hambleton S."/>
        </authorList>
    </citation>
    <scope>NUCLEOTIDE SEQUENCE</scope>
    <source>
        <strain evidence="1">DAOMC 238032</strain>
    </source>
</reference>
<dbReference type="Proteomes" id="UP000077671">
    <property type="component" value="Unassembled WGS sequence"/>
</dbReference>
<reference evidence="1" key="2">
    <citation type="journal article" date="2019" name="IMA Fungus">
        <title>Genome sequencing and comparison of five Tilletia species to identify candidate genes for the detection of regulated species infecting wheat.</title>
        <authorList>
            <person name="Nguyen H.D.T."/>
            <person name="Sultana T."/>
            <person name="Kesanakurti P."/>
            <person name="Hambleton S."/>
        </authorList>
    </citation>
    <scope>NUCLEOTIDE SEQUENCE</scope>
    <source>
        <strain evidence="1">DAOMC 238032</strain>
    </source>
</reference>
<protein>
    <submittedName>
        <fullName evidence="1">Uncharacterized protein</fullName>
    </submittedName>
</protein>
<accession>A0A177SYE6</accession>
<dbReference type="AlphaFoldDB" id="A0A177SYE6"/>
<organism evidence="1 2">
    <name type="scientific">Tilletia caries</name>
    <name type="common">wheat bunt fungus</name>
    <dbReference type="NCBI Taxonomy" id="13290"/>
    <lineage>
        <taxon>Eukaryota</taxon>
        <taxon>Fungi</taxon>
        <taxon>Dikarya</taxon>
        <taxon>Basidiomycota</taxon>
        <taxon>Ustilaginomycotina</taxon>
        <taxon>Exobasidiomycetes</taxon>
        <taxon>Tilletiales</taxon>
        <taxon>Tilletiaceae</taxon>
        <taxon>Tilletia</taxon>
    </lineage>
</organism>
<dbReference type="EMBL" id="LWDD02004220">
    <property type="protein sequence ID" value="KAE8235578.1"/>
    <property type="molecule type" value="Genomic_DNA"/>
</dbReference>
<evidence type="ECO:0000313" key="2">
    <source>
        <dbReference type="Proteomes" id="UP000077671"/>
    </source>
</evidence>
<sequence>MGGMTAAGSKLAISAGTPATMTEAGFTALTYTVVGLVEKLGPIGRTFDEVTFQPLDGDELVFKGPSKNGALNPTMAADPDDAGQALMHTASEDRLKDYPFKVIRPDGSLRYFMGKVFGMPESIEGAATVITANPTVRINSVPINVPAPVGP</sequence>
<dbReference type="Gene3D" id="4.10.410.40">
    <property type="match status" value="1"/>
</dbReference>
<comment type="caution">
    <text evidence="1">The sequence shown here is derived from an EMBL/GenBank/DDBJ whole genome shotgun (WGS) entry which is preliminary data.</text>
</comment>